<dbReference type="RefSeq" id="WP_125664538.1">
    <property type="nucleotide sequence ID" value="NZ_AP019308.1"/>
</dbReference>
<dbReference type="KEGG" id="pbk:Back11_57220"/>
<dbReference type="Gene3D" id="1.10.10.60">
    <property type="entry name" value="Homeodomain-like"/>
    <property type="match status" value="2"/>
</dbReference>
<dbReference type="InterPro" id="IPR018060">
    <property type="entry name" value="HTH_AraC"/>
</dbReference>
<proteinExistence type="predicted"/>
<keyword evidence="1" id="KW-0805">Transcription regulation</keyword>
<sequence>MTNATGYTLKGDFFWKSGFPISVTRERESFGLPMHTHDFIEISYVAEGKGFHYIGDERLLVEKGDVFLIPIGTSHVYRPISTKPVHEMIVYNCLFSPDVVARFQYAHSLPFSIERMLSAESSPYRRFTDSHHEIKYVMEKLFKEHTLHLTGYEGIISGYLLQLILFLNRLDKQEDEAHTSYNQLEPILHFISDHFCEAITLEQLANMIPISVSYLQRLFKIATGQTFTEYIQNLRIQKSCELLGYSGLSVMDISSEVGYKDVKFFHALFKKKTGTSPHQYRKKMTLEAR</sequence>
<evidence type="ECO:0000256" key="1">
    <source>
        <dbReference type="ARBA" id="ARBA00023015"/>
    </source>
</evidence>
<dbReference type="InterPro" id="IPR018062">
    <property type="entry name" value="HTH_AraC-typ_CS"/>
</dbReference>
<dbReference type="SMART" id="SM00342">
    <property type="entry name" value="HTH_ARAC"/>
    <property type="match status" value="1"/>
</dbReference>
<keyword evidence="5" id="KW-1185">Reference proteome</keyword>
<dbReference type="PANTHER" id="PTHR43280">
    <property type="entry name" value="ARAC-FAMILY TRANSCRIPTIONAL REGULATOR"/>
    <property type="match status" value="1"/>
</dbReference>
<dbReference type="OrthoDB" id="2582835at2"/>
<dbReference type="PANTHER" id="PTHR43280:SF2">
    <property type="entry name" value="HTH-TYPE TRANSCRIPTIONAL REGULATOR EXSA"/>
    <property type="match status" value="1"/>
</dbReference>
<dbReference type="InterPro" id="IPR003313">
    <property type="entry name" value="AraC-bd"/>
</dbReference>
<dbReference type="SUPFAM" id="SSF51215">
    <property type="entry name" value="Regulatory protein AraC"/>
    <property type="match status" value="1"/>
</dbReference>
<dbReference type="Proteomes" id="UP000275368">
    <property type="component" value="Chromosome"/>
</dbReference>
<dbReference type="PROSITE" id="PS00041">
    <property type="entry name" value="HTH_ARAC_FAMILY_1"/>
    <property type="match status" value="1"/>
</dbReference>
<evidence type="ECO:0000256" key="2">
    <source>
        <dbReference type="ARBA" id="ARBA00023125"/>
    </source>
</evidence>
<evidence type="ECO:0000313" key="5">
    <source>
        <dbReference type="Proteomes" id="UP000275368"/>
    </source>
</evidence>
<dbReference type="GO" id="GO:0003700">
    <property type="term" value="F:DNA-binding transcription factor activity"/>
    <property type="evidence" value="ECO:0007669"/>
    <property type="project" value="InterPro"/>
</dbReference>
<keyword evidence="2" id="KW-0238">DNA-binding</keyword>
<evidence type="ECO:0000313" key="4">
    <source>
        <dbReference type="EMBL" id="BBH24377.1"/>
    </source>
</evidence>
<evidence type="ECO:0000256" key="3">
    <source>
        <dbReference type="ARBA" id="ARBA00023163"/>
    </source>
</evidence>
<dbReference type="InterPro" id="IPR014710">
    <property type="entry name" value="RmlC-like_jellyroll"/>
</dbReference>
<dbReference type="InterPro" id="IPR009057">
    <property type="entry name" value="Homeodomain-like_sf"/>
</dbReference>
<dbReference type="PRINTS" id="PR00032">
    <property type="entry name" value="HTHARAC"/>
</dbReference>
<dbReference type="AlphaFoldDB" id="A0A3G9IZL7"/>
<reference evidence="4 5" key="1">
    <citation type="submission" date="2018-11" db="EMBL/GenBank/DDBJ databases">
        <title>Complete genome sequence of Paenibacillus baekrokdamisoli strain KCTC 33723.</title>
        <authorList>
            <person name="Kang S.W."/>
            <person name="Lee K.C."/>
            <person name="Kim K.K."/>
            <person name="Kim J.S."/>
            <person name="Kim D.S."/>
            <person name="Ko S.H."/>
            <person name="Yang S.H."/>
            <person name="Lee J.S."/>
        </authorList>
    </citation>
    <scope>NUCLEOTIDE SEQUENCE [LARGE SCALE GENOMIC DNA]</scope>
    <source>
        <strain evidence="4 5">KCTC 33723</strain>
    </source>
</reference>
<accession>A0A3G9IZL7</accession>
<gene>
    <name evidence="4" type="primary">rhaR_2</name>
    <name evidence="4" type="ORF">Back11_57220</name>
</gene>
<dbReference type="Pfam" id="PF02311">
    <property type="entry name" value="AraC_binding"/>
    <property type="match status" value="1"/>
</dbReference>
<dbReference type="SUPFAM" id="SSF46689">
    <property type="entry name" value="Homeodomain-like"/>
    <property type="match status" value="2"/>
</dbReference>
<keyword evidence="3" id="KW-0804">Transcription</keyword>
<dbReference type="EMBL" id="AP019308">
    <property type="protein sequence ID" value="BBH24377.1"/>
    <property type="molecule type" value="Genomic_DNA"/>
</dbReference>
<dbReference type="InterPro" id="IPR020449">
    <property type="entry name" value="Tscrpt_reg_AraC-type_HTH"/>
</dbReference>
<dbReference type="Pfam" id="PF12833">
    <property type="entry name" value="HTH_18"/>
    <property type="match status" value="1"/>
</dbReference>
<dbReference type="PROSITE" id="PS01124">
    <property type="entry name" value="HTH_ARAC_FAMILY_2"/>
    <property type="match status" value="1"/>
</dbReference>
<name>A0A3G9IZL7_9BACL</name>
<organism evidence="4 5">
    <name type="scientific">Paenibacillus baekrokdamisoli</name>
    <dbReference type="NCBI Taxonomy" id="1712516"/>
    <lineage>
        <taxon>Bacteria</taxon>
        <taxon>Bacillati</taxon>
        <taxon>Bacillota</taxon>
        <taxon>Bacilli</taxon>
        <taxon>Bacillales</taxon>
        <taxon>Paenibacillaceae</taxon>
        <taxon>Paenibacillus</taxon>
    </lineage>
</organism>
<protein>
    <submittedName>
        <fullName evidence="4">HTH-type transcriptional activator RhaR</fullName>
    </submittedName>
</protein>
<dbReference type="Gene3D" id="2.60.120.10">
    <property type="entry name" value="Jelly Rolls"/>
    <property type="match status" value="1"/>
</dbReference>
<dbReference type="InterPro" id="IPR037923">
    <property type="entry name" value="HTH-like"/>
</dbReference>
<dbReference type="GO" id="GO:0043565">
    <property type="term" value="F:sequence-specific DNA binding"/>
    <property type="evidence" value="ECO:0007669"/>
    <property type="project" value="InterPro"/>
</dbReference>